<dbReference type="PROSITE" id="PS51462">
    <property type="entry name" value="NUDIX"/>
    <property type="match status" value="1"/>
</dbReference>
<feature type="domain" description="Nudix hydrolase" evidence="1">
    <location>
        <begin position="10"/>
        <end position="142"/>
    </location>
</feature>
<evidence type="ECO:0000259" key="1">
    <source>
        <dbReference type="PROSITE" id="PS51462"/>
    </source>
</evidence>
<accession>A0A1M5AYK0</accession>
<dbReference type="CDD" id="cd18873">
    <property type="entry name" value="NUDIX_NadM_like"/>
    <property type="match status" value="1"/>
</dbReference>
<name>A0A1M5AYK0_9BACT</name>
<dbReference type="EMBL" id="FQUO01000007">
    <property type="protein sequence ID" value="SHF35305.1"/>
    <property type="molecule type" value="Genomic_DNA"/>
</dbReference>
<sequence length="228" mass="26681">MIAEYKPYEPLLLAIDCIIFGFDGTQLKALLIKRGFEPQKGKWSLMGGFVQKDESVDDAAKRILDQLTGLHDIYMEQLHVFGEVDRDPGGRVVSIAYYALIKIDDYSKELMESHQAEWFAMDEIPPLIFDHKKMISMARERLRQKVANYPIGFALLPNKFTLPQLQALYEAIYETELDKRNFTRKILSFEILQKLEEKEKESSRKGAYLYVFDDKKYRKLEKDGFKMM</sequence>
<dbReference type="InterPro" id="IPR036390">
    <property type="entry name" value="WH_DNA-bd_sf"/>
</dbReference>
<dbReference type="Proteomes" id="UP000184368">
    <property type="component" value="Unassembled WGS sequence"/>
</dbReference>
<dbReference type="OrthoDB" id="9786141at2"/>
<dbReference type="Gene3D" id="1.10.10.10">
    <property type="entry name" value="Winged helix-like DNA-binding domain superfamily/Winged helix DNA-binding domain"/>
    <property type="match status" value="1"/>
</dbReference>
<evidence type="ECO:0000313" key="3">
    <source>
        <dbReference type="Proteomes" id="UP000184368"/>
    </source>
</evidence>
<gene>
    <name evidence="2" type="ORF">SAMN05444008_10760</name>
</gene>
<dbReference type="PANTHER" id="PTHR43736">
    <property type="entry name" value="ADP-RIBOSE PYROPHOSPHATASE"/>
    <property type="match status" value="1"/>
</dbReference>
<keyword evidence="3" id="KW-1185">Reference proteome</keyword>
<dbReference type="PANTHER" id="PTHR43736:SF4">
    <property type="entry name" value="SLR1690 PROTEIN"/>
    <property type="match status" value="1"/>
</dbReference>
<dbReference type="Pfam" id="PF00293">
    <property type="entry name" value="NUDIX"/>
    <property type="match status" value="1"/>
</dbReference>
<dbReference type="RefSeq" id="WP_073042781.1">
    <property type="nucleotide sequence ID" value="NZ_FQUO01000007.1"/>
</dbReference>
<evidence type="ECO:0000313" key="2">
    <source>
        <dbReference type="EMBL" id="SHF35305.1"/>
    </source>
</evidence>
<organism evidence="2 3">
    <name type="scientific">Cnuella takakiae</name>
    <dbReference type="NCBI Taxonomy" id="1302690"/>
    <lineage>
        <taxon>Bacteria</taxon>
        <taxon>Pseudomonadati</taxon>
        <taxon>Bacteroidota</taxon>
        <taxon>Chitinophagia</taxon>
        <taxon>Chitinophagales</taxon>
        <taxon>Chitinophagaceae</taxon>
        <taxon>Cnuella</taxon>
    </lineage>
</organism>
<dbReference type="InterPro" id="IPR000086">
    <property type="entry name" value="NUDIX_hydrolase_dom"/>
</dbReference>
<dbReference type="Gene3D" id="3.90.79.10">
    <property type="entry name" value="Nucleoside Triphosphate Pyrophosphohydrolase"/>
    <property type="match status" value="1"/>
</dbReference>
<reference evidence="2 3" key="1">
    <citation type="submission" date="2016-11" db="EMBL/GenBank/DDBJ databases">
        <authorList>
            <person name="Jaros S."/>
            <person name="Januszkiewicz K."/>
            <person name="Wedrychowicz H."/>
        </authorList>
    </citation>
    <scope>NUCLEOTIDE SEQUENCE [LARGE SCALE GENOMIC DNA]</scope>
    <source>
        <strain evidence="2 3">DSM 26897</strain>
    </source>
</reference>
<dbReference type="SUPFAM" id="SSF46785">
    <property type="entry name" value="Winged helix' DNA-binding domain"/>
    <property type="match status" value="1"/>
</dbReference>
<dbReference type="InterPro" id="IPR036388">
    <property type="entry name" value="WH-like_DNA-bd_sf"/>
</dbReference>
<dbReference type="AlphaFoldDB" id="A0A1M5AYK0"/>
<proteinExistence type="predicted"/>
<dbReference type="InterPro" id="IPR054105">
    <property type="entry name" value="WHD_NrtR"/>
</dbReference>
<dbReference type="Pfam" id="PF21906">
    <property type="entry name" value="WHD_NrtR"/>
    <property type="match status" value="1"/>
</dbReference>
<protein>
    <submittedName>
        <fullName evidence="2">ADP-ribose pyrophosphatase YjhB, NUDIX family</fullName>
    </submittedName>
</protein>
<dbReference type="STRING" id="1302690.BUE76_16280"/>
<dbReference type="InterPro" id="IPR015797">
    <property type="entry name" value="NUDIX_hydrolase-like_dom_sf"/>
</dbReference>
<dbReference type="SUPFAM" id="SSF55811">
    <property type="entry name" value="Nudix"/>
    <property type="match status" value="1"/>
</dbReference>